<proteinExistence type="predicted"/>
<accession>A0AAQ4F1X5</accession>
<keyword evidence="2" id="KW-1185">Reference proteome</keyword>
<dbReference type="EMBL" id="JARKHS020008192">
    <property type="protein sequence ID" value="KAK8780999.1"/>
    <property type="molecule type" value="Genomic_DNA"/>
</dbReference>
<organism evidence="1 2">
    <name type="scientific">Amblyomma americanum</name>
    <name type="common">Lone star tick</name>
    <dbReference type="NCBI Taxonomy" id="6943"/>
    <lineage>
        <taxon>Eukaryota</taxon>
        <taxon>Metazoa</taxon>
        <taxon>Ecdysozoa</taxon>
        <taxon>Arthropoda</taxon>
        <taxon>Chelicerata</taxon>
        <taxon>Arachnida</taxon>
        <taxon>Acari</taxon>
        <taxon>Parasitiformes</taxon>
        <taxon>Ixodida</taxon>
        <taxon>Ixodoidea</taxon>
        <taxon>Ixodidae</taxon>
        <taxon>Amblyomminae</taxon>
        <taxon>Amblyomma</taxon>
    </lineage>
</organism>
<evidence type="ECO:0000313" key="2">
    <source>
        <dbReference type="Proteomes" id="UP001321473"/>
    </source>
</evidence>
<gene>
    <name evidence="1" type="ORF">V5799_017659</name>
</gene>
<sequence length="86" mass="9071">MVLLYDSVAEAKADSRARFPECSLAGCICTLALIIHVAPSPLPRSCLASWVLVGSASLCCFKATCEAAHKVVKSYSPASDVEMAHT</sequence>
<protein>
    <submittedName>
        <fullName evidence="1">Uncharacterized protein</fullName>
    </submittedName>
</protein>
<dbReference type="AlphaFoldDB" id="A0AAQ4F1X5"/>
<comment type="caution">
    <text evidence="1">The sequence shown here is derived from an EMBL/GenBank/DDBJ whole genome shotgun (WGS) entry which is preliminary data.</text>
</comment>
<dbReference type="Proteomes" id="UP001321473">
    <property type="component" value="Unassembled WGS sequence"/>
</dbReference>
<reference evidence="1 2" key="1">
    <citation type="journal article" date="2023" name="Arcadia Sci">
        <title>De novo assembly of a long-read Amblyomma americanum tick genome.</title>
        <authorList>
            <person name="Chou S."/>
            <person name="Poskanzer K.E."/>
            <person name="Rollins M."/>
            <person name="Thuy-Boun P.S."/>
        </authorList>
    </citation>
    <scope>NUCLEOTIDE SEQUENCE [LARGE SCALE GENOMIC DNA]</scope>
    <source>
        <strain evidence="1">F_SG_1</strain>
        <tissue evidence="1">Salivary glands</tissue>
    </source>
</reference>
<evidence type="ECO:0000313" key="1">
    <source>
        <dbReference type="EMBL" id="KAK8780999.1"/>
    </source>
</evidence>
<name>A0AAQ4F1X5_AMBAM</name>